<dbReference type="OrthoDB" id="8300680at2759"/>
<evidence type="ECO:0000313" key="3">
    <source>
        <dbReference type="RefSeq" id="XP_011638423.1"/>
    </source>
</evidence>
<dbReference type="GeneID" id="105428048"/>
<name>A0A6I9W8E5_9HYME</name>
<accession>A0A6I9W8E5</accession>
<dbReference type="AlphaFoldDB" id="A0A6I9W8E5"/>
<sequence length="94" mass="9434">MLILGKNGVTVPVDDGPPTPAGRTRDGCTLTTAARRCARISGADGRGPAGFAPCRQLAGPGSPAEISVHAGVNEPISGGKRSLWTNGITNAGRV</sequence>
<dbReference type="RefSeq" id="XP_011638423.1">
    <property type="nucleotide sequence ID" value="XM_011640121.2"/>
</dbReference>
<protein>
    <submittedName>
        <fullName evidence="3">Uncharacterized protein LOC105428048 isoform X3</fullName>
    </submittedName>
</protein>
<gene>
    <name evidence="3" type="primary">LOC105428048</name>
</gene>
<organism evidence="2 3">
    <name type="scientific">Pogonomyrmex barbatus</name>
    <name type="common">red harvester ant</name>
    <dbReference type="NCBI Taxonomy" id="144034"/>
    <lineage>
        <taxon>Eukaryota</taxon>
        <taxon>Metazoa</taxon>
        <taxon>Ecdysozoa</taxon>
        <taxon>Arthropoda</taxon>
        <taxon>Hexapoda</taxon>
        <taxon>Insecta</taxon>
        <taxon>Pterygota</taxon>
        <taxon>Neoptera</taxon>
        <taxon>Endopterygota</taxon>
        <taxon>Hymenoptera</taxon>
        <taxon>Apocrita</taxon>
        <taxon>Aculeata</taxon>
        <taxon>Formicoidea</taxon>
        <taxon>Formicidae</taxon>
        <taxon>Myrmicinae</taxon>
        <taxon>Pogonomyrmex</taxon>
    </lineage>
</organism>
<feature type="region of interest" description="Disordered" evidence="1">
    <location>
        <begin position="1"/>
        <end position="27"/>
    </location>
</feature>
<evidence type="ECO:0000256" key="1">
    <source>
        <dbReference type="SAM" id="MobiDB-lite"/>
    </source>
</evidence>
<reference evidence="3" key="1">
    <citation type="submission" date="2025-08" db="UniProtKB">
        <authorList>
            <consortium name="RefSeq"/>
        </authorList>
    </citation>
    <scope>IDENTIFICATION</scope>
</reference>
<proteinExistence type="predicted"/>
<keyword evidence="2" id="KW-1185">Reference proteome</keyword>
<dbReference type="Proteomes" id="UP000504615">
    <property type="component" value="Unplaced"/>
</dbReference>
<evidence type="ECO:0000313" key="2">
    <source>
        <dbReference type="Proteomes" id="UP000504615"/>
    </source>
</evidence>